<dbReference type="PANTHER" id="PTHR14413:SF16">
    <property type="entry name" value="LARGE RIBOSOMAL SUBUNIT PROTEIN BL17M"/>
    <property type="match status" value="1"/>
</dbReference>
<dbReference type="HAMAP" id="MF_01368">
    <property type="entry name" value="Ribosomal_bL17"/>
    <property type="match status" value="1"/>
</dbReference>
<evidence type="ECO:0000313" key="6">
    <source>
        <dbReference type="EMBL" id="KJV65448.1"/>
    </source>
</evidence>
<dbReference type="NCBIfam" id="TIGR00059">
    <property type="entry name" value="L17"/>
    <property type="match status" value="1"/>
</dbReference>
<dbReference type="Pfam" id="PF01196">
    <property type="entry name" value="Ribosomal_L17"/>
    <property type="match status" value="1"/>
</dbReference>
<dbReference type="InterPro" id="IPR047859">
    <property type="entry name" value="Ribosomal_bL17_CS"/>
</dbReference>
<evidence type="ECO:0000256" key="1">
    <source>
        <dbReference type="ARBA" id="ARBA00008777"/>
    </source>
</evidence>
<dbReference type="GO" id="GO:0003735">
    <property type="term" value="F:structural constituent of ribosome"/>
    <property type="evidence" value="ECO:0007669"/>
    <property type="project" value="InterPro"/>
</dbReference>
<dbReference type="AlphaFoldDB" id="A0A0F3NBH2"/>
<dbReference type="SUPFAM" id="SSF64263">
    <property type="entry name" value="Prokaryotic ribosomal protein L17"/>
    <property type="match status" value="1"/>
</dbReference>
<evidence type="ECO:0000256" key="5">
    <source>
        <dbReference type="RuleBase" id="RU000660"/>
    </source>
</evidence>
<dbReference type="Proteomes" id="UP000033546">
    <property type="component" value="Unassembled WGS sequence"/>
</dbReference>
<accession>A0A0F3NBH2</accession>
<dbReference type="InterPro" id="IPR036373">
    <property type="entry name" value="Ribosomal_bL17_sf"/>
</dbReference>
<dbReference type="EMBL" id="LANU01000002">
    <property type="protein sequence ID" value="KJV65448.1"/>
    <property type="molecule type" value="Genomic_DNA"/>
</dbReference>
<dbReference type="PATRIC" id="fig|1359167.3.peg.375"/>
<dbReference type="GO" id="GO:0006412">
    <property type="term" value="P:translation"/>
    <property type="evidence" value="ECO:0007669"/>
    <property type="project" value="UniProtKB-UniRule"/>
</dbReference>
<evidence type="ECO:0000313" key="7">
    <source>
        <dbReference type="Proteomes" id="UP000033546"/>
    </source>
</evidence>
<keyword evidence="2 4" id="KW-0689">Ribosomal protein</keyword>
<name>A0A0F3NBH2_9RICK</name>
<dbReference type="PROSITE" id="PS01167">
    <property type="entry name" value="RIBOSOMAL_L17"/>
    <property type="match status" value="1"/>
</dbReference>
<proteinExistence type="inferred from homology"/>
<reference evidence="6 7" key="1">
    <citation type="submission" date="2015-02" db="EMBL/GenBank/DDBJ databases">
        <title>Genome Sequencing of Rickettsiales.</title>
        <authorList>
            <person name="Daugherty S.C."/>
            <person name="Su Q."/>
            <person name="Abolude K."/>
            <person name="Beier-Sexton M."/>
            <person name="Carlyon J.A."/>
            <person name="Carter R."/>
            <person name="Day N.P."/>
            <person name="Dumler S.J."/>
            <person name="Dyachenko V."/>
            <person name="Godinez A."/>
            <person name="Kurtti T.J."/>
            <person name="Lichay M."/>
            <person name="Mullins K.E."/>
            <person name="Ott S."/>
            <person name="Pappas-Brown V."/>
            <person name="Paris D.H."/>
            <person name="Patel P."/>
            <person name="Richards A.L."/>
            <person name="Sadzewicz L."/>
            <person name="Sears K."/>
            <person name="Seidman D."/>
            <person name="Sengamalay N."/>
            <person name="Stenos J."/>
            <person name="Tallon L.J."/>
            <person name="Vincent G."/>
            <person name="Fraser C.M."/>
            <person name="Munderloh U."/>
            <person name="Dunning-Hotopp J.C."/>
        </authorList>
    </citation>
    <scope>NUCLEOTIDE SEQUENCE [LARGE SCALE GENOMIC DNA]</scope>
    <source>
        <strain evidence="6 7">EmCRT</strain>
    </source>
</reference>
<comment type="caution">
    <text evidence="6">The sequence shown here is derived from an EMBL/GenBank/DDBJ whole genome shotgun (WGS) entry which is preliminary data.</text>
</comment>
<protein>
    <recommendedName>
        <fullName evidence="4">Large ribosomal subunit protein bL17</fullName>
    </recommendedName>
</protein>
<keyword evidence="3 4" id="KW-0687">Ribonucleoprotein</keyword>
<comment type="similarity">
    <text evidence="1 4 5">Belongs to the bacterial ribosomal protein bL17 family.</text>
</comment>
<gene>
    <name evidence="4 6" type="primary">rplQ</name>
    <name evidence="6" type="ORF">EMUCRT_0390</name>
</gene>
<dbReference type="GO" id="GO:0022625">
    <property type="term" value="C:cytosolic large ribosomal subunit"/>
    <property type="evidence" value="ECO:0007669"/>
    <property type="project" value="TreeGrafter"/>
</dbReference>
<dbReference type="Gene3D" id="3.90.1030.10">
    <property type="entry name" value="Ribosomal protein L17"/>
    <property type="match status" value="1"/>
</dbReference>
<sequence>MRHRVAHRKFSRTSAHRVSMLLNLCISLIKHERISTTLPKAKEMRPYVEKLITIGKVYKEKNLVYGKRLLISKIKNPDAADKLIDVLSVRYKNRNGGYTRIIKNGFRKGDSAPIAIIEFVDKQVATVESNNKSS</sequence>
<evidence type="ECO:0000256" key="2">
    <source>
        <dbReference type="ARBA" id="ARBA00022980"/>
    </source>
</evidence>
<organism evidence="6 7">
    <name type="scientific">Ehrlichia cf. muris str. EmCRT</name>
    <dbReference type="NCBI Taxonomy" id="1359167"/>
    <lineage>
        <taxon>Bacteria</taxon>
        <taxon>Pseudomonadati</taxon>
        <taxon>Pseudomonadota</taxon>
        <taxon>Alphaproteobacteria</taxon>
        <taxon>Rickettsiales</taxon>
        <taxon>Anaplasmataceae</taxon>
        <taxon>Ehrlichia</taxon>
    </lineage>
</organism>
<dbReference type="PANTHER" id="PTHR14413">
    <property type="entry name" value="RIBOSOMAL PROTEIN L17"/>
    <property type="match status" value="1"/>
</dbReference>
<evidence type="ECO:0000256" key="3">
    <source>
        <dbReference type="ARBA" id="ARBA00023274"/>
    </source>
</evidence>
<dbReference type="RefSeq" id="WP_045804756.1">
    <property type="nucleotide sequence ID" value="NZ_LANU01000002.1"/>
</dbReference>
<comment type="subunit">
    <text evidence="4">Part of the 50S ribosomal subunit. Contacts protein L32.</text>
</comment>
<evidence type="ECO:0000256" key="4">
    <source>
        <dbReference type="HAMAP-Rule" id="MF_01368"/>
    </source>
</evidence>
<dbReference type="InterPro" id="IPR000456">
    <property type="entry name" value="Ribosomal_bL17"/>
</dbReference>